<evidence type="ECO:0000256" key="2">
    <source>
        <dbReference type="SAM" id="SignalP"/>
    </source>
</evidence>
<comment type="caution">
    <text evidence="3">The sequence shown here is derived from an EMBL/GenBank/DDBJ whole genome shotgun (WGS) entry which is preliminary data.</text>
</comment>
<evidence type="ECO:0000313" key="4">
    <source>
        <dbReference type="Proteomes" id="UP000260644"/>
    </source>
</evidence>
<name>A0A3E1Y8M3_9BACT</name>
<dbReference type="AlphaFoldDB" id="A0A3E1Y8M3"/>
<keyword evidence="4" id="KW-1185">Reference proteome</keyword>
<feature type="signal peptide" evidence="2">
    <location>
        <begin position="1"/>
        <end position="23"/>
    </location>
</feature>
<keyword evidence="2" id="KW-0732">Signal</keyword>
<dbReference type="Gene3D" id="1.25.40.10">
    <property type="entry name" value="Tetratricopeptide repeat domain"/>
    <property type="match status" value="1"/>
</dbReference>
<gene>
    <name evidence="3" type="ORF">DVR12_13935</name>
</gene>
<reference evidence="3 4" key="1">
    <citation type="submission" date="2018-07" db="EMBL/GenBank/DDBJ databases">
        <title>Chitinophaga K2CV101002-2 sp. nov., isolated from a monsoon evergreen broad-leaved forest soil.</title>
        <authorList>
            <person name="Lv Y."/>
        </authorList>
    </citation>
    <scope>NUCLEOTIDE SEQUENCE [LARGE SCALE GENOMIC DNA]</scope>
    <source>
        <strain evidence="3 4">GDMCC 1.1288</strain>
    </source>
</reference>
<accession>A0A3E1Y8M3</accession>
<dbReference type="RefSeq" id="WP_116976301.1">
    <property type="nucleotide sequence ID" value="NZ_QPMM01000007.1"/>
</dbReference>
<dbReference type="PROSITE" id="PS51257">
    <property type="entry name" value="PROKAR_LIPOPROTEIN"/>
    <property type="match status" value="1"/>
</dbReference>
<sequence>MKSSILCVTLIALFILTSCHQSAIKREKATEIFNEGIAINLESIEAQNKQDWERASDLNKQSIAKFLEAYEIDSSYYVIFSALGHCYYIDKQFDVAIPFFERYLKIDDKSAVSIRELGLCKINKGKIEDGKSDIDKAFVLDTSQTIRTMTIQDLEGISDLAFEYGDAYRNEGEIQKGKDYKNFSVIVLALAFEYNKNDDRIREKIIKLAKEIGNREMEEAYKKKI</sequence>
<organism evidence="3 4">
    <name type="scientific">Chitinophaga silvatica</name>
    <dbReference type="NCBI Taxonomy" id="2282649"/>
    <lineage>
        <taxon>Bacteria</taxon>
        <taxon>Pseudomonadati</taxon>
        <taxon>Bacteroidota</taxon>
        <taxon>Chitinophagia</taxon>
        <taxon>Chitinophagales</taxon>
        <taxon>Chitinophagaceae</taxon>
        <taxon>Chitinophaga</taxon>
    </lineage>
</organism>
<dbReference type="InterPro" id="IPR019734">
    <property type="entry name" value="TPR_rpt"/>
</dbReference>
<evidence type="ECO:0000256" key="1">
    <source>
        <dbReference type="PROSITE-ProRule" id="PRU00339"/>
    </source>
</evidence>
<keyword evidence="1" id="KW-0802">TPR repeat</keyword>
<protein>
    <submittedName>
        <fullName evidence="3">Uncharacterized protein</fullName>
    </submittedName>
</protein>
<feature type="chain" id="PRO_5017709823" evidence="2">
    <location>
        <begin position="24"/>
        <end position="225"/>
    </location>
</feature>
<proteinExistence type="predicted"/>
<dbReference type="PROSITE" id="PS50005">
    <property type="entry name" value="TPR"/>
    <property type="match status" value="1"/>
</dbReference>
<dbReference type="SUPFAM" id="SSF48452">
    <property type="entry name" value="TPR-like"/>
    <property type="match status" value="1"/>
</dbReference>
<dbReference type="InterPro" id="IPR011990">
    <property type="entry name" value="TPR-like_helical_dom_sf"/>
</dbReference>
<dbReference type="EMBL" id="QPMM01000007">
    <property type="protein sequence ID" value="RFS21757.1"/>
    <property type="molecule type" value="Genomic_DNA"/>
</dbReference>
<evidence type="ECO:0000313" key="3">
    <source>
        <dbReference type="EMBL" id="RFS21757.1"/>
    </source>
</evidence>
<dbReference type="Proteomes" id="UP000260644">
    <property type="component" value="Unassembled WGS sequence"/>
</dbReference>
<feature type="repeat" description="TPR" evidence="1">
    <location>
        <begin position="77"/>
        <end position="110"/>
    </location>
</feature>
<dbReference type="OrthoDB" id="1492856at2"/>